<evidence type="ECO:0000313" key="2">
    <source>
        <dbReference type="Proteomes" id="UP000887574"/>
    </source>
</evidence>
<feature type="region of interest" description="Disordered" evidence="1">
    <location>
        <begin position="310"/>
        <end position="331"/>
    </location>
</feature>
<feature type="region of interest" description="Disordered" evidence="1">
    <location>
        <begin position="381"/>
        <end position="421"/>
    </location>
</feature>
<accession>A0A915E6D1</accession>
<evidence type="ECO:0000256" key="1">
    <source>
        <dbReference type="SAM" id="MobiDB-lite"/>
    </source>
</evidence>
<dbReference type="AlphaFoldDB" id="A0A915E6D1"/>
<organism evidence="2 3">
    <name type="scientific">Ditylenchus dipsaci</name>
    <dbReference type="NCBI Taxonomy" id="166011"/>
    <lineage>
        <taxon>Eukaryota</taxon>
        <taxon>Metazoa</taxon>
        <taxon>Ecdysozoa</taxon>
        <taxon>Nematoda</taxon>
        <taxon>Chromadorea</taxon>
        <taxon>Rhabditida</taxon>
        <taxon>Tylenchina</taxon>
        <taxon>Tylenchomorpha</taxon>
        <taxon>Sphaerularioidea</taxon>
        <taxon>Anguinidae</taxon>
        <taxon>Anguininae</taxon>
        <taxon>Ditylenchus</taxon>
    </lineage>
</organism>
<dbReference type="WBParaSite" id="jg3311">
    <property type="protein sequence ID" value="jg3311"/>
    <property type="gene ID" value="jg3311"/>
</dbReference>
<sequence>MKHSIFNSHKAGIPQKSAFDTYGELEEIIDENIAYKPHILNRDADSSESEDDQISQEMAKYNKKLKEESLHSSVQAPFAAVQTTTYSATSAGVKLTAANSQYGRPPFTCGRQTTNSQSSTTSNSMRQRFHPVRSITPEEYEQEEERLPEQLFKGNPVPVGDSSAGYGRPPSAFLQKPMQSKPAVNTTPIFDETYQVPTKPNTSIFENVSRSNAEPSSHYGAPVNYSDQFWFQSKKQMQDQIERATRNVDKTKLSMESLALLDFNAQVVSTKKQEASCCEPNFFDSIHTRNANSSAASKLINELEPIFKASPTAASPNENTQKEVQSATTCSAPLTSRSKVLDALLAKSNPVSQVVDKKWEVNDDFHENIDWNGMTEVDWSLANNNSTKPTSPKKKGPEINWDLEEEPKRETNSSNNDQLKGKEPQELHFFFDLNLDSSSNDFERNQSQQQQTQQQSDNTQPRSYSSLTHMPMPSSLNQSSNVIASSSKESKPVEIAPFIDLTKELKCQKKVGSQTNDGQAPLTIFHATNKPADKMQSSKETQTDKDTPDEKKQKILYMAAAISMTTMAAPEGILRLSKLEKIVKSVFGGHAKPELYGHKDWISFINQHCRKNIQVIPKNRQEALLICNTSEDENSS</sequence>
<feature type="region of interest" description="Disordered" evidence="1">
    <location>
        <begin position="438"/>
        <end position="489"/>
    </location>
</feature>
<feature type="compositionally biased region" description="Polar residues" evidence="1">
    <location>
        <begin position="461"/>
        <end position="487"/>
    </location>
</feature>
<feature type="compositionally biased region" description="Low complexity" evidence="1">
    <location>
        <begin position="112"/>
        <end position="124"/>
    </location>
</feature>
<proteinExistence type="predicted"/>
<feature type="compositionally biased region" description="Polar residues" evidence="1">
    <location>
        <begin position="312"/>
        <end position="331"/>
    </location>
</feature>
<evidence type="ECO:0000313" key="3">
    <source>
        <dbReference type="WBParaSite" id="jg3311"/>
    </source>
</evidence>
<feature type="compositionally biased region" description="Basic and acidic residues" evidence="1">
    <location>
        <begin position="531"/>
        <end position="551"/>
    </location>
</feature>
<feature type="region of interest" description="Disordered" evidence="1">
    <location>
        <begin position="528"/>
        <end position="551"/>
    </location>
</feature>
<feature type="region of interest" description="Disordered" evidence="1">
    <location>
        <begin position="100"/>
        <end position="144"/>
    </location>
</feature>
<keyword evidence="2" id="KW-1185">Reference proteome</keyword>
<name>A0A915E6D1_9BILA</name>
<protein>
    <submittedName>
        <fullName evidence="3">BEN domain-containing protein</fullName>
    </submittedName>
</protein>
<feature type="compositionally biased region" description="Low complexity" evidence="1">
    <location>
        <begin position="445"/>
        <end position="460"/>
    </location>
</feature>
<reference evidence="3" key="1">
    <citation type="submission" date="2022-11" db="UniProtKB">
        <authorList>
            <consortium name="WormBaseParasite"/>
        </authorList>
    </citation>
    <scope>IDENTIFICATION</scope>
</reference>
<dbReference type="Proteomes" id="UP000887574">
    <property type="component" value="Unplaced"/>
</dbReference>